<dbReference type="SUPFAM" id="SSF88659">
    <property type="entry name" value="Sigma3 and sigma4 domains of RNA polymerase sigma factors"/>
    <property type="match status" value="1"/>
</dbReference>
<evidence type="ECO:0000313" key="8">
    <source>
        <dbReference type="EMBL" id="MDL4839656.1"/>
    </source>
</evidence>
<dbReference type="RefSeq" id="WP_285930587.1">
    <property type="nucleotide sequence ID" value="NZ_JASTZU010000018.1"/>
</dbReference>
<dbReference type="Gene3D" id="1.10.10.10">
    <property type="entry name" value="Winged helix-like DNA-binding domain superfamily/Winged helix DNA-binding domain"/>
    <property type="match status" value="1"/>
</dbReference>
<dbReference type="Gene3D" id="1.10.1740.10">
    <property type="match status" value="1"/>
</dbReference>
<dbReference type="Pfam" id="PF08281">
    <property type="entry name" value="Sigma70_r4_2"/>
    <property type="match status" value="1"/>
</dbReference>
<evidence type="ECO:0000256" key="3">
    <source>
        <dbReference type="ARBA" id="ARBA00023082"/>
    </source>
</evidence>
<dbReference type="InterPro" id="IPR036388">
    <property type="entry name" value="WH-like_DNA-bd_sf"/>
</dbReference>
<keyword evidence="5" id="KW-0804">Transcription</keyword>
<evidence type="ECO:0000259" key="7">
    <source>
        <dbReference type="Pfam" id="PF08281"/>
    </source>
</evidence>
<evidence type="ECO:0000259" key="6">
    <source>
        <dbReference type="Pfam" id="PF04542"/>
    </source>
</evidence>
<dbReference type="InterPro" id="IPR039425">
    <property type="entry name" value="RNA_pol_sigma-70-like"/>
</dbReference>
<dbReference type="CDD" id="cd06171">
    <property type="entry name" value="Sigma70_r4"/>
    <property type="match status" value="1"/>
</dbReference>
<dbReference type="InterPro" id="IPR013324">
    <property type="entry name" value="RNA_pol_sigma_r3/r4-like"/>
</dbReference>
<proteinExistence type="inferred from homology"/>
<keyword evidence="3" id="KW-0731">Sigma factor</keyword>
<feature type="domain" description="RNA polymerase sigma factor 70 region 4 type 2" evidence="7">
    <location>
        <begin position="107"/>
        <end position="158"/>
    </location>
</feature>
<reference evidence="8 9" key="1">
    <citation type="submission" date="2023-06" db="EMBL/GenBank/DDBJ databases">
        <title>Aquibacillus rhizosphaerae LR5S19.</title>
        <authorList>
            <person name="Sun J.-Q."/>
        </authorList>
    </citation>
    <scope>NUCLEOTIDE SEQUENCE [LARGE SCALE GENOMIC DNA]</scope>
    <source>
        <strain evidence="8 9">LR5S19</strain>
    </source>
</reference>
<accession>A0ABT7L1E2</accession>
<dbReference type="InterPro" id="IPR007627">
    <property type="entry name" value="RNA_pol_sigma70_r2"/>
</dbReference>
<evidence type="ECO:0000256" key="4">
    <source>
        <dbReference type="ARBA" id="ARBA00023125"/>
    </source>
</evidence>
<dbReference type="InterPro" id="IPR014284">
    <property type="entry name" value="RNA_pol_sigma-70_dom"/>
</dbReference>
<dbReference type="SUPFAM" id="SSF88946">
    <property type="entry name" value="Sigma2 domain of RNA polymerase sigma factors"/>
    <property type="match status" value="1"/>
</dbReference>
<evidence type="ECO:0000256" key="2">
    <source>
        <dbReference type="ARBA" id="ARBA00023015"/>
    </source>
</evidence>
<dbReference type="Pfam" id="PF04542">
    <property type="entry name" value="Sigma70_r2"/>
    <property type="match status" value="1"/>
</dbReference>
<name>A0ABT7L1E2_9BACI</name>
<dbReference type="Proteomes" id="UP001235343">
    <property type="component" value="Unassembled WGS sequence"/>
</dbReference>
<dbReference type="PANTHER" id="PTHR43133:SF52">
    <property type="entry name" value="ECF RNA POLYMERASE SIGMA FACTOR SIGL"/>
    <property type="match status" value="1"/>
</dbReference>
<dbReference type="InterPro" id="IPR013249">
    <property type="entry name" value="RNA_pol_sigma70_r4_t2"/>
</dbReference>
<evidence type="ECO:0000313" key="9">
    <source>
        <dbReference type="Proteomes" id="UP001235343"/>
    </source>
</evidence>
<comment type="similarity">
    <text evidence="1">Belongs to the sigma-70 factor family. ECF subfamily.</text>
</comment>
<gene>
    <name evidence="8" type="ORF">QQS35_04185</name>
</gene>
<evidence type="ECO:0000256" key="1">
    <source>
        <dbReference type="ARBA" id="ARBA00010641"/>
    </source>
</evidence>
<organism evidence="8 9">
    <name type="scientific">Aquibacillus rhizosphaerae</name>
    <dbReference type="NCBI Taxonomy" id="3051431"/>
    <lineage>
        <taxon>Bacteria</taxon>
        <taxon>Bacillati</taxon>
        <taxon>Bacillota</taxon>
        <taxon>Bacilli</taxon>
        <taxon>Bacillales</taxon>
        <taxon>Bacillaceae</taxon>
        <taxon>Aquibacillus</taxon>
    </lineage>
</organism>
<keyword evidence="2" id="KW-0805">Transcription regulation</keyword>
<feature type="domain" description="RNA polymerase sigma-70 region 2" evidence="6">
    <location>
        <begin position="9"/>
        <end position="74"/>
    </location>
</feature>
<comment type="caution">
    <text evidence="8">The sequence shown here is derived from an EMBL/GenBank/DDBJ whole genome shotgun (WGS) entry which is preliminary data.</text>
</comment>
<dbReference type="PANTHER" id="PTHR43133">
    <property type="entry name" value="RNA POLYMERASE ECF-TYPE SIGMA FACTO"/>
    <property type="match status" value="1"/>
</dbReference>
<dbReference type="InterPro" id="IPR013325">
    <property type="entry name" value="RNA_pol_sigma_r2"/>
</dbReference>
<dbReference type="EMBL" id="JASTZU010000018">
    <property type="protein sequence ID" value="MDL4839656.1"/>
    <property type="molecule type" value="Genomic_DNA"/>
</dbReference>
<sequence>MKKYIFVELFERYQLPLFRYLYLMSRNRETAEELLQETFYRAMISLQVEDILQARAWIFKVARNLYIDWTRKAKSEQRMVERIQLEFNSNSTIGNPEQKLDEKTRQQELEEVMSLLPERMQTILYLREVQGFSYKELASAMNLSDSQVKVTLHRAKDKFRYHDNLNKEALRNEER</sequence>
<keyword evidence="4" id="KW-0238">DNA-binding</keyword>
<protein>
    <submittedName>
        <fullName evidence="8">Sigma-70 family RNA polymerase sigma factor</fullName>
    </submittedName>
</protein>
<dbReference type="NCBIfam" id="TIGR02937">
    <property type="entry name" value="sigma70-ECF"/>
    <property type="match status" value="1"/>
</dbReference>
<keyword evidence="9" id="KW-1185">Reference proteome</keyword>
<evidence type="ECO:0000256" key="5">
    <source>
        <dbReference type="ARBA" id="ARBA00023163"/>
    </source>
</evidence>